<evidence type="ECO:0000256" key="1">
    <source>
        <dbReference type="ARBA" id="ARBA00004141"/>
    </source>
</evidence>
<dbReference type="PANTHER" id="PTHR18966">
    <property type="entry name" value="IONOTROPIC GLUTAMATE RECEPTOR"/>
    <property type="match status" value="1"/>
</dbReference>
<dbReference type="InterPro" id="IPR015683">
    <property type="entry name" value="Ionotropic_Glu_rcpt"/>
</dbReference>
<evidence type="ECO:0000256" key="9">
    <source>
        <dbReference type="ARBA" id="ARBA00023303"/>
    </source>
</evidence>
<keyword evidence="7" id="KW-0675">Receptor</keyword>
<keyword evidence="6 10" id="KW-0472">Membrane</keyword>
<gene>
    <name evidence="13" type="ORF">FQ775_18535</name>
</gene>
<accession>A0A5B8L327</accession>
<keyword evidence="2" id="KW-0813">Transport</keyword>
<keyword evidence="5" id="KW-0406">Ion transport</keyword>
<keyword evidence="4 10" id="KW-1133">Transmembrane helix</keyword>
<dbReference type="InterPro" id="IPR001320">
    <property type="entry name" value="Iontro_rcpt_C"/>
</dbReference>
<evidence type="ECO:0000256" key="3">
    <source>
        <dbReference type="ARBA" id="ARBA00022692"/>
    </source>
</evidence>
<evidence type="ECO:0000256" key="5">
    <source>
        <dbReference type="ARBA" id="ARBA00023065"/>
    </source>
</evidence>
<dbReference type="SMART" id="SM00079">
    <property type="entry name" value="PBPe"/>
    <property type="match status" value="1"/>
</dbReference>
<dbReference type="OrthoDB" id="9799090at2"/>
<proteinExistence type="predicted"/>
<evidence type="ECO:0000313" key="13">
    <source>
        <dbReference type="EMBL" id="QDZ02219.1"/>
    </source>
</evidence>
<dbReference type="KEGG" id="niy:FQ775_18535"/>
<dbReference type="Gene3D" id="3.40.190.10">
    <property type="entry name" value="Periplasmic binding protein-like II"/>
    <property type="match status" value="3"/>
</dbReference>
<dbReference type="GO" id="GO:0016020">
    <property type="term" value="C:membrane"/>
    <property type="evidence" value="ECO:0007669"/>
    <property type="project" value="UniProtKB-SubCell"/>
</dbReference>
<evidence type="ECO:0000256" key="8">
    <source>
        <dbReference type="ARBA" id="ARBA00023180"/>
    </source>
</evidence>
<evidence type="ECO:0000313" key="14">
    <source>
        <dbReference type="Proteomes" id="UP000321389"/>
    </source>
</evidence>
<dbReference type="AlphaFoldDB" id="A0A5B8L327"/>
<evidence type="ECO:0000256" key="7">
    <source>
        <dbReference type="ARBA" id="ARBA00023170"/>
    </source>
</evidence>
<comment type="subcellular location">
    <subcellularLocation>
        <location evidence="1">Membrane</location>
        <topology evidence="1">Multi-pass membrane protein</topology>
    </subcellularLocation>
</comment>
<evidence type="ECO:0000259" key="12">
    <source>
        <dbReference type="SMART" id="SM00079"/>
    </source>
</evidence>
<dbReference type="SUPFAM" id="SSF53850">
    <property type="entry name" value="Periplasmic binding protein-like II"/>
    <property type="match status" value="1"/>
</dbReference>
<dbReference type="Pfam" id="PF00497">
    <property type="entry name" value="SBP_bac_3"/>
    <property type="match status" value="1"/>
</dbReference>
<organism evidence="13 14">
    <name type="scientific">Nitratireductor mangrovi</name>
    <dbReference type="NCBI Taxonomy" id="2599600"/>
    <lineage>
        <taxon>Bacteria</taxon>
        <taxon>Pseudomonadati</taxon>
        <taxon>Pseudomonadota</taxon>
        <taxon>Alphaproteobacteria</taxon>
        <taxon>Hyphomicrobiales</taxon>
        <taxon>Phyllobacteriaceae</taxon>
        <taxon>Nitratireductor</taxon>
    </lineage>
</organism>
<dbReference type="InterPro" id="IPR001638">
    <property type="entry name" value="Solute-binding_3/MltF_N"/>
</dbReference>
<dbReference type="SMART" id="SM00062">
    <property type="entry name" value="PBPb"/>
    <property type="match status" value="1"/>
</dbReference>
<name>A0A5B8L327_9HYPH</name>
<dbReference type="EMBL" id="CP042301">
    <property type="protein sequence ID" value="QDZ02219.1"/>
    <property type="molecule type" value="Genomic_DNA"/>
</dbReference>
<evidence type="ECO:0000259" key="11">
    <source>
        <dbReference type="SMART" id="SM00062"/>
    </source>
</evidence>
<keyword evidence="14" id="KW-1185">Reference proteome</keyword>
<keyword evidence="3 10" id="KW-0812">Transmembrane</keyword>
<feature type="transmembrane region" description="Helical" evidence="10">
    <location>
        <begin position="166"/>
        <end position="184"/>
    </location>
</feature>
<feature type="domain" description="Solute-binding protein family 3/N-terminal" evidence="11">
    <location>
        <begin position="53"/>
        <end position="382"/>
    </location>
</feature>
<dbReference type="Proteomes" id="UP000321389">
    <property type="component" value="Chromosome"/>
</dbReference>
<feature type="transmembrane region" description="Helical" evidence="10">
    <location>
        <begin position="225"/>
        <end position="245"/>
    </location>
</feature>
<keyword evidence="9" id="KW-0407">Ion channel</keyword>
<reference evidence="13" key="1">
    <citation type="submission" date="2020-04" db="EMBL/GenBank/DDBJ databases">
        <title>Nitratireductor sp. nov. isolated from mangrove soil.</title>
        <authorList>
            <person name="Ye Y."/>
        </authorList>
    </citation>
    <scope>NUCLEOTIDE SEQUENCE</scope>
    <source>
        <strain evidence="13">SY7</strain>
    </source>
</reference>
<feature type="domain" description="Ionotropic glutamate receptor C-terminal" evidence="12">
    <location>
        <begin position="53"/>
        <end position="381"/>
    </location>
</feature>
<protein>
    <submittedName>
        <fullName evidence="13">Transporter substrate-binding domain-containing protein</fullName>
    </submittedName>
</protein>
<evidence type="ECO:0000256" key="4">
    <source>
        <dbReference type="ARBA" id="ARBA00022989"/>
    </source>
</evidence>
<dbReference type="GO" id="GO:0015276">
    <property type="term" value="F:ligand-gated monoatomic ion channel activity"/>
    <property type="evidence" value="ECO:0007669"/>
    <property type="project" value="InterPro"/>
</dbReference>
<keyword evidence="8" id="KW-0325">Glycoprotein</keyword>
<evidence type="ECO:0000256" key="10">
    <source>
        <dbReference type="SAM" id="Phobius"/>
    </source>
</evidence>
<sequence length="383" mass="41361">MISGLTSQAPRGDLERGRLKAVRTVLACTLLALLFAAGGKVAIAQDQPAPTTQIKVGVYTSPPFVMARADGYEGMAVELWEDVADRLDLDFSYEAYPTIRALVDATADGSIDVAVTNLTITQNRAHRIDFTHPWFDAGLRILVADDRSAGLSEVIAGLRDSGHLRAYAWLGLVVLAATGLLTVFDRRFDTNFPRRWREGLAESFHTVMSVATSGKMPSRKNLFGWVGRIWQALWMVCGIAVLAYVTSSVTSVMTTLSLTNQINSLEDLPGKRVGVFTGSVAEDFARQAGMPARSFDDVGSAAAALGQERVAAIIGDAPVLEYFAHTNPEAGLDVVGPIFEPDKYGFGLAHGSALTRPVTIELLGMHEGGRIEALRERYFGEAQ</sequence>
<evidence type="ECO:0000256" key="2">
    <source>
        <dbReference type="ARBA" id="ARBA00022448"/>
    </source>
</evidence>
<evidence type="ECO:0000256" key="6">
    <source>
        <dbReference type="ARBA" id="ARBA00023136"/>
    </source>
</evidence>